<dbReference type="AlphaFoldDB" id="A0A9P6ZG47"/>
<dbReference type="Proteomes" id="UP000714275">
    <property type="component" value="Unassembled WGS sequence"/>
</dbReference>
<evidence type="ECO:0000313" key="1">
    <source>
        <dbReference type="EMBL" id="KAG1763415.1"/>
    </source>
</evidence>
<protein>
    <submittedName>
        <fullName evidence="1">Uncharacterized protein</fullName>
    </submittedName>
</protein>
<evidence type="ECO:0000313" key="2">
    <source>
        <dbReference type="Proteomes" id="UP000714275"/>
    </source>
</evidence>
<comment type="caution">
    <text evidence="1">The sequence shown here is derived from an EMBL/GenBank/DDBJ whole genome shotgun (WGS) entry which is preliminary data.</text>
</comment>
<keyword evidence="2" id="KW-1185">Reference proteome</keyword>
<gene>
    <name evidence="1" type="ORF">EV702DRAFT_1205659</name>
</gene>
<proteinExistence type="predicted"/>
<name>A0A9P6ZG47_9AGAM</name>
<reference evidence="1" key="1">
    <citation type="journal article" date="2020" name="New Phytol.">
        <title>Comparative genomics reveals dynamic genome evolution in host specialist ectomycorrhizal fungi.</title>
        <authorList>
            <person name="Lofgren L.A."/>
            <person name="Nguyen N.H."/>
            <person name="Vilgalys R."/>
            <person name="Ruytinx J."/>
            <person name="Liao H.L."/>
            <person name="Branco S."/>
            <person name="Kuo A."/>
            <person name="LaButti K."/>
            <person name="Lipzen A."/>
            <person name="Andreopoulos W."/>
            <person name="Pangilinan J."/>
            <person name="Riley R."/>
            <person name="Hundley H."/>
            <person name="Na H."/>
            <person name="Barry K."/>
            <person name="Grigoriev I.V."/>
            <person name="Stajich J.E."/>
            <person name="Kennedy P.G."/>
        </authorList>
    </citation>
    <scope>NUCLEOTIDE SEQUENCE</scope>
    <source>
        <strain evidence="1">DOB743</strain>
    </source>
</reference>
<accession>A0A9P6ZG47</accession>
<sequence>MSPTTPSSPQLDADPTPQYLIVKKAKGVMKEAKQNTEIAEKVFLEAVAHIAPAVSLTASQIPDHKESCKKLSTITTTVHWVFKKEA</sequence>
<dbReference type="EMBL" id="JABBWD010000165">
    <property type="protein sequence ID" value="KAG1763415.1"/>
    <property type="molecule type" value="Genomic_DNA"/>
</dbReference>
<organism evidence="1 2">
    <name type="scientific">Suillus placidus</name>
    <dbReference type="NCBI Taxonomy" id="48579"/>
    <lineage>
        <taxon>Eukaryota</taxon>
        <taxon>Fungi</taxon>
        <taxon>Dikarya</taxon>
        <taxon>Basidiomycota</taxon>
        <taxon>Agaricomycotina</taxon>
        <taxon>Agaricomycetes</taxon>
        <taxon>Agaricomycetidae</taxon>
        <taxon>Boletales</taxon>
        <taxon>Suillineae</taxon>
        <taxon>Suillaceae</taxon>
        <taxon>Suillus</taxon>
    </lineage>
</organism>